<proteinExistence type="predicted"/>
<keyword evidence="1" id="KW-0472">Membrane</keyword>
<feature type="transmembrane region" description="Helical" evidence="1">
    <location>
        <begin position="50"/>
        <end position="72"/>
    </location>
</feature>
<feature type="transmembrane region" description="Helical" evidence="1">
    <location>
        <begin position="355"/>
        <end position="375"/>
    </location>
</feature>
<organism evidence="2 3">
    <name type="scientific">Acetobacter persici</name>
    <dbReference type="NCBI Taxonomy" id="1076596"/>
    <lineage>
        <taxon>Bacteria</taxon>
        <taxon>Pseudomonadati</taxon>
        <taxon>Pseudomonadota</taxon>
        <taxon>Alphaproteobacteria</taxon>
        <taxon>Acetobacterales</taxon>
        <taxon>Acetobacteraceae</taxon>
        <taxon>Acetobacter</taxon>
    </lineage>
</organism>
<evidence type="ECO:0000256" key="1">
    <source>
        <dbReference type="SAM" id="Phobius"/>
    </source>
</evidence>
<sequence length="404" mass="45148">MIYIKLFFIFYCAALMRGGYAIQQLFESLGYQLFSHPISFDIFALPDLNLIQGVVLVLGIVDVALYCLAAFFQKNIVRVFLLLLLILPGIISAIYFPVMIRPAPLEIWKGESGSVGDVTGYSVLAVLMLVLGWSSTLLITRVFKYSSRCFDLFEHIWILVGLSAGLFFVSETMASRKVVEYTTTLRTVQQSSGWLMRQLGTYSAWCAAHPHEADQSCQWADRMHGMLLAFSYEDLENFAEFSPDSLAKYYGRYGHEVTQQEEDQIRFEISRYNEQICPVIDLGSGVKQYTLSHACETAPADFCVFGFRYGDEKALDNVGRSFAVSTECMLPKLLSLRDKAPGIIEGKKAAEQERAWKVLFFYMALAFLAGIKMAGSSIKLFKSSSVKHSLPPASPASVPVGEPS</sequence>
<protein>
    <submittedName>
        <fullName evidence="2">Uncharacterized protein</fullName>
    </submittedName>
</protein>
<dbReference type="EMBL" id="BLJP01000011">
    <property type="protein sequence ID" value="GFE94364.1"/>
    <property type="molecule type" value="Genomic_DNA"/>
</dbReference>
<comment type="caution">
    <text evidence="2">The sequence shown here is derived from an EMBL/GenBank/DDBJ whole genome shotgun (WGS) entry which is preliminary data.</text>
</comment>
<dbReference type="AlphaFoldDB" id="A0A6V8IAS2"/>
<evidence type="ECO:0000313" key="3">
    <source>
        <dbReference type="Proteomes" id="UP000548726"/>
    </source>
</evidence>
<dbReference type="RefSeq" id="WP_086655095.1">
    <property type="nucleotide sequence ID" value="NZ_BLJP01000011.1"/>
</dbReference>
<keyword evidence="3" id="KW-1185">Reference proteome</keyword>
<accession>A0A6V8IAS2</accession>
<name>A0A6V8IAS2_9PROT</name>
<reference evidence="2 3" key="1">
    <citation type="journal article" date="2020" name="Cell Rep.">
        <title>Local necrotic cells trigger systemic immune activation via gut microbiome dysbiosis in Drosophila.</title>
        <authorList>
            <person name="Kosakamoto H."/>
            <person name="Yamauchi T."/>
            <person name="Akuzawa-Tokita Y."/>
            <person name="Nishimura K."/>
            <person name="Soga T."/>
            <person name="Murakami T."/>
            <person name="Mori H."/>
            <person name="Yamamoto K."/>
            <person name="Miyazaki R."/>
            <person name="Koto A."/>
            <person name="Miura M."/>
            <person name="Obata F."/>
        </authorList>
    </citation>
    <scope>NUCLEOTIDE SEQUENCE [LARGE SCALE GENOMIC DNA]</scope>
    <source>
        <strain evidence="2 3">Ai</strain>
    </source>
</reference>
<feature type="transmembrane region" description="Helical" evidence="1">
    <location>
        <begin position="118"/>
        <end position="140"/>
    </location>
</feature>
<keyword evidence="1" id="KW-0812">Transmembrane</keyword>
<evidence type="ECO:0000313" key="2">
    <source>
        <dbReference type="EMBL" id="GFE94364.1"/>
    </source>
</evidence>
<dbReference type="Proteomes" id="UP000548726">
    <property type="component" value="Unassembled WGS sequence"/>
</dbReference>
<keyword evidence="1" id="KW-1133">Transmembrane helix</keyword>
<feature type="transmembrane region" description="Helical" evidence="1">
    <location>
        <begin position="79"/>
        <end position="98"/>
    </location>
</feature>
<gene>
    <name evidence="2" type="ORF">DmAi_24230</name>
</gene>
<dbReference type="OrthoDB" id="9150981at2"/>